<keyword evidence="4" id="KW-0378">Hydrolase</keyword>
<dbReference type="Gene3D" id="1.20.120.1080">
    <property type="match status" value="1"/>
</dbReference>
<keyword evidence="6" id="KW-0067">ATP-binding</keyword>
<feature type="region of interest" description="Disordered" evidence="10">
    <location>
        <begin position="557"/>
        <end position="580"/>
    </location>
</feature>
<dbReference type="PANTHER" id="PTHR18934:SF257">
    <property type="entry name" value="ATP-DEPENDENT RNA HELICASE DHX30"/>
    <property type="match status" value="1"/>
</dbReference>
<dbReference type="InterPro" id="IPR014001">
    <property type="entry name" value="Helicase_ATP-bd"/>
</dbReference>
<evidence type="ECO:0000256" key="1">
    <source>
        <dbReference type="ARBA" id="ARBA00008792"/>
    </source>
</evidence>
<dbReference type="CDD" id="cd17917">
    <property type="entry name" value="DEXHc_RHA-like"/>
    <property type="match status" value="1"/>
</dbReference>
<evidence type="ECO:0000256" key="6">
    <source>
        <dbReference type="ARBA" id="ARBA00022840"/>
    </source>
</evidence>
<dbReference type="InterPro" id="IPR027417">
    <property type="entry name" value="P-loop_NTPase"/>
</dbReference>
<evidence type="ECO:0000313" key="15">
    <source>
        <dbReference type="Proteomes" id="UP001159428"/>
    </source>
</evidence>
<evidence type="ECO:0000256" key="7">
    <source>
        <dbReference type="ARBA" id="ARBA00022884"/>
    </source>
</evidence>
<keyword evidence="7 9" id="KW-0694">RNA-binding</keyword>
<proteinExistence type="inferred from homology"/>
<feature type="domain" description="Helicase ATP-binding" evidence="12">
    <location>
        <begin position="361"/>
        <end position="529"/>
    </location>
</feature>
<evidence type="ECO:0000313" key="14">
    <source>
        <dbReference type="EMBL" id="CAH3127145.1"/>
    </source>
</evidence>
<comment type="caution">
    <text evidence="14">The sequence shown here is derived from an EMBL/GenBank/DDBJ whole genome shotgun (WGS) entry which is preliminary data.</text>
</comment>
<dbReference type="CDD" id="cd00048">
    <property type="entry name" value="DSRM_SF"/>
    <property type="match status" value="1"/>
</dbReference>
<dbReference type="InterPro" id="IPR011709">
    <property type="entry name" value="DEAD-box_helicase_OB_fold"/>
</dbReference>
<dbReference type="PROSITE" id="PS51192">
    <property type="entry name" value="HELICASE_ATP_BIND_1"/>
    <property type="match status" value="1"/>
</dbReference>
<evidence type="ECO:0000256" key="9">
    <source>
        <dbReference type="PROSITE-ProRule" id="PRU00266"/>
    </source>
</evidence>
<evidence type="ECO:0000256" key="4">
    <source>
        <dbReference type="ARBA" id="ARBA00022801"/>
    </source>
</evidence>
<evidence type="ECO:0000256" key="8">
    <source>
        <dbReference type="ARBA" id="ARBA00060772"/>
    </source>
</evidence>
<feature type="compositionally biased region" description="Polar residues" evidence="10">
    <location>
        <begin position="46"/>
        <end position="72"/>
    </location>
</feature>
<dbReference type="Proteomes" id="UP001159428">
    <property type="component" value="Unassembled WGS sequence"/>
</dbReference>
<dbReference type="EMBL" id="CALNXJ010000022">
    <property type="protein sequence ID" value="CAH3127145.1"/>
    <property type="molecule type" value="Genomic_DNA"/>
</dbReference>
<dbReference type="EC" id="3.6.4.13" evidence="2"/>
<evidence type="ECO:0000256" key="5">
    <source>
        <dbReference type="ARBA" id="ARBA00022806"/>
    </source>
</evidence>
<dbReference type="SUPFAM" id="SSF54768">
    <property type="entry name" value="dsRNA-binding domain-like"/>
    <property type="match status" value="1"/>
</dbReference>
<evidence type="ECO:0000256" key="10">
    <source>
        <dbReference type="SAM" id="MobiDB-lite"/>
    </source>
</evidence>
<keyword evidence="5" id="KW-0347">Helicase</keyword>
<feature type="compositionally biased region" description="Polar residues" evidence="10">
    <location>
        <begin position="11"/>
        <end position="23"/>
    </location>
</feature>
<dbReference type="SMART" id="SM00847">
    <property type="entry name" value="HA2"/>
    <property type="match status" value="1"/>
</dbReference>
<dbReference type="AlphaFoldDB" id="A0AAU9WUZ3"/>
<dbReference type="Pfam" id="PF00271">
    <property type="entry name" value="Helicase_C"/>
    <property type="match status" value="1"/>
</dbReference>
<comment type="similarity">
    <text evidence="1">Belongs to the DEAD box helicase family. DEAH subfamily.</text>
</comment>
<evidence type="ECO:0000259" key="12">
    <source>
        <dbReference type="PROSITE" id="PS51192"/>
    </source>
</evidence>
<keyword evidence="3" id="KW-0547">Nucleotide-binding</keyword>
<evidence type="ECO:0000259" key="11">
    <source>
        <dbReference type="PROSITE" id="PS50137"/>
    </source>
</evidence>
<dbReference type="PROSITE" id="PS00690">
    <property type="entry name" value="DEAH_ATP_HELICASE"/>
    <property type="match status" value="1"/>
</dbReference>
<keyword evidence="15" id="KW-1185">Reference proteome</keyword>
<dbReference type="CDD" id="cd18791">
    <property type="entry name" value="SF2_C_RHA"/>
    <property type="match status" value="1"/>
</dbReference>
<dbReference type="GO" id="GO:0003724">
    <property type="term" value="F:RNA helicase activity"/>
    <property type="evidence" value="ECO:0007669"/>
    <property type="project" value="UniProtKB-EC"/>
</dbReference>
<sequence>MAHFNGFPRPGNNTFRPRFSSFQGRPHSDLVHPPPLMGGPPPRVQFPSQNFPTGGGQTRQPSQPPRLSNQNCSRHFRGSEAAQRFPNSKEKLHNILQGALKGNSLSFSNKQVDFNFWQSTVNIPWPRPMSFVGEGSSKREAEKNAAALACVELERLGVASVGAASVLKKEAVENKDEPRWIYIDDEKLSKVESFLLKYSVLRQQPYEPRNQQQILQCQPAQVAEQSLRPVNEIVLPGSSNESYSQSVSTNREEFKQDPVIVKEHDFLNFPAQNTSESFIKKKTQYNADSFAPFNSFTTSSVVKDVFSGSPWKPLFSEQHKELSQQLLQEFSNRQNMLRSRNSCFNNETKTLPVASHRENITELIERNRVVVISGETGCGKTTQIPQFILDDAIQKGKGSACNIVVTQPRRIVAMSIAERVASERDEILGKSVGYQVRLEGRLPSQKGCILFCTTGILLRRMQSNSLLKGVSHVIVDEVHERDINTDFLLILLKDLLEKNQDIKIIVMSATVNSERFSHYFRGCPSLVIPGFTHDVTEYFLSEVYEFLSRTPLSKPANVKSKRFKPDCSSSQASKDADSPEADAELFTETILFVSKNYPQGAILCFLAGWDEINVVHDMLLSRISDKSQFLVLPLHSMLPMFNQRTVFERPPVGVRKIVLATNIAETSITIDDIVYVVNAGNHKEKIYDTGKKVSCLMTHWTSQASVVQRRGRAGRCQPGLCFNLFTRQRFEHMAPYQSPEMQRVSLEEIVLQTKIQSIDESYSVRQFLSKALDPPSPFAVHNAITQLEEIGAMDTKEQLTPLGRHMAHLPVEPRIAKMIIFGAIFRCLDPVLTIAAGLNYKDPFVSPLNLREQADQSRKNFAGDSKSDHVALLNAYNGWLEAMSRSQGKQFVQQRFLHWGTLNMIRGTRDQFSRLLHDSGLVSSSSSDDTVNYFSGNMELVKAILCAGLFPNAVKVGLALESKGRGGKKRVRVGFRTKSDGRVVLHPSSVNSDEKQFPNQWLVYHDKVKSSQVFIRDSSMVHPVALICFSGKDVSEIHQEHGPSAQQPRVTLAVDGDRWMAYYCTPRLARVLKAIRPEINKMVACSVSAAVTDNALFYYHGKLMETVALLLTLPVQKPLSSSPW</sequence>
<dbReference type="Pfam" id="PF07717">
    <property type="entry name" value="OB_NTP_bind"/>
    <property type="match status" value="1"/>
</dbReference>
<dbReference type="FunFam" id="1.20.120.1080:FF:000002">
    <property type="entry name" value="Putative ATP-dependent RNA helicase DHX36"/>
    <property type="match status" value="1"/>
</dbReference>
<dbReference type="PROSITE" id="PS51194">
    <property type="entry name" value="HELICASE_CTER"/>
    <property type="match status" value="1"/>
</dbReference>
<dbReference type="GO" id="GO:0005524">
    <property type="term" value="F:ATP binding"/>
    <property type="evidence" value="ECO:0007669"/>
    <property type="project" value="UniProtKB-KW"/>
</dbReference>
<dbReference type="SUPFAM" id="SSF52540">
    <property type="entry name" value="P-loop containing nucleoside triphosphate hydrolases"/>
    <property type="match status" value="1"/>
</dbReference>
<dbReference type="InterPro" id="IPR001650">
    <property type="entry name" value="Helicase_C-like"/>
</dbReference>
<dbReference type="PROSITE" id="PS50137">
    <property type="entry name" value="DS_RBD"/>
    <property type="match status" value="1"/>
</dbReference>
<organism evidence="14 15">
    <name type="scientific">Pocillopora meandrina</name>
    <dbReference type="NCBI Taxonomy" id="46732"/>
    <lineage>
        <taxon>Eukaryota</taxon>
        <taxon>Metazoa</taxon>
        <taxon>Cnidaria</taxon>
        <taxon>Anthozoa</taxon>
        <taxon>Hexacorallia</taxon>
        <taxon>Scleractinia</taxon>
        <taxon>Astrocoeniina</taxon>
        <taxon>Pocilloporidae</taxon>
        <taxon>Pocillopora</taxon>
    </lineage>
</organism>
<dbReference type="GO" id="GO:0003678">
    <property type="term" value="F:DNA helicase activity"/>
    <property type="evidence" value="ECO:0007669"/>
    <property type="project" value="TreeGrafter"/>
</dbReference>
<dbReference type="Pfam" id="PF21010">
    <property type="entry name" value="HA2_C"/>
    <property type="match status" value="1"/>
</dbReference>
<feature type="domain" description="DRBM" evidence="11">
    <location>
        <begin position="133"/>
        <end position="155"/>
    </location>
</feature>
<gene>
    <name evidence="14" type="ORF">PMEA_00012892</name>
</gene>
<dbReference type="SMART" id="SM00487">
    <property type="entry name" value="DEXDc"/>
    <property type="match status" value="1"/>
</dbReference>
<dbReference type="SMART" id="SM00490">
    <property type="entry name" value="HELICc"/>
    <property type="match status" value="1"/>
</dbReference>
<dbReference type="InterPro" id="IPR002464">
    <property type="entry name" value="DNA/RNA_helicase_DEAH_CS"/>
</dbReference>
<dbReference type="Pfam" id="PF04408">
    <property type="entry name" value="WHD_HA2"/>
    <property type="match status" value="1"/>
</dbReference>
<comment type="similarity">
    <text evidence="8">Belongs to the DExH box helicase family.</text>
</comment>
<feature type="compositionally biased region" description="Pro residues" evidence="10">
    <location>
        <begin position="32"/>
        <end position="44"/>
    </location>
</feature>
<dbReference type="GO" id="GO:0005737">
    <property type="term" value="C:cytoplasm"/>
    <property type="evidence" value="ECO:0007669"/>
    <property type="project" value="TreeGrafter"/>
</dbReference>
<dbReference type="GO" id="GO:0005634">
    <property type="term" value="C:nucleus"/>
    <property type="evidence" value="ECO:0007669"/>
    <property type="project" value="TreeGrafter"/>
</dbReference>
<dbReference type="FunFam" id="3.40.50.300:FF:000526">
    <property type="entry name" value="DExH-box ATP-dependent RNA helicase DExH3"/>
    <property type="match status" value="1"/>
</dbReference>
<dbReference type="InterPro" id="IPR014720">
    <property type="entry name" value="dsRBD_dom"/>
</dbReference>
<dbReference type="PANTHER" id="PTHR18934">
    <property type="entry name" value="ATP-DEPENDENT RNA HELICASE"/>
    <property type="match status" value="1"/>
</dbReference>
<dbReference type="GO" id="GO:0016787">
    <property type="term" value="F:hydrolase activity"/>
    <property type="evidence" value="ECO:0007669"/>
    <property type="project" value="UniProtKB-KW"/>
</dbReference>
<evidence type="ECO:0000256" key="3">
    <source>
        <dbReference type="ARBA" id="ARBA00022741"/>
    </source>
</evidence>
<dbReference type="InterPro" id="IPR007502">
    <property type="entry name" value="Helicase-assoc_dom"/>
</dbReference>
<evidence type="ECO:0000259" key="13">
    <source>
        <dbReference type="PROSITE" id="PS51194"/>
    </source>
</evidence>
<dbReference type="InterPro" id="IPR048333">
    <property type="entry name" value="HA2_WH"/>
</dbReference>
<feature type="domain" description="Helicase C-terminal" evidence="13">
    <location>
        <begin position="585"/>
        <end position="757"/>
    </location>
</feature>
<dbReference type="GO" id="GO:0002151">
    <property type="term" value="F:G-quadruplex RNA binding"/>
    <property type="evidence" value="ECO:0007669"/>
    <property type="project" value="TreeGrafter"/>
</dbReference>
<protein>
    <recommendedName>
        <fullName evidence="2">RNA helicase</fullName>
        <ecNumber evidence="2">3.6.4.13</ecNumber>
    </recommendedName>
</protein>
<name>A0AAU9WUZ3_9CNID</name>
<dbReference type="Gene3D" id="3.40.50.300">
    <property type="entry name" value="P-loop containing nucleotide triphosphate hydrolases"/>
    <property type="match status" value="2"/>
</dbReference>
<dbReference type="InterPro" id="IPR011545">
    <property type="entry name" value="DEAD/DEAH_box_helicase_dom"/>
</dbReference>
<accession>A0AAU9WUZ3</accession>
<dbReference type="Gene3D" id="3.30.160.20">
    <property type="match status" value="1"/>
</dbReference>
<dbReference type="Pfam" id="PF00270">
    <property type="entry name" value="DEAD"/>
    <property type="match status" value="1"/>
</dbReference>
<feature type="region of interest" description="Disordered" evidence="10">
    <location>
        <begin position="1"/>
        <end position="72"/>
    </location>
</feature>
<reference evidence="14 15" key="1">
    <citation type="submission" date="2022-05" db="EMBL/GenBank/DDBJ databases">
        <authorList>
            <consortium name="Genoscope - CEA"/>
            <person name="William W."/>
        </authorList>
    </citation>
    <scope>NUCLEOTIDE SEQUENCE [LARGE SCALE GENOMIC DNA]</scope>
</reference>
<evidence type="ECO:0000256" key="2">
    <source>
        <dbReference type="ARBA" id="ARBA00012552"/>
    </source>
</evidence>